<dbReference type="KEGG" id="agm:DCE93_01740"/>
<organism evidence="1 2">
    <name type="scientific">Agromyces badenianii</name>
    <dbReference type="NCBI Taxonomy" id="2080742"/>
    <lineage>
        <taxon>Bacteria</taxon>
        <taxon>Bacillati</taxon>
        <taxon>Actinomycetota</taxon>
        <taxon>Actinomycetes</taxon>
        <taxon>Micrococcales</taxon>
        <taxon>Microbacteriaceae</taxon>
        <taxon>Agromyces</taxon>
    </lineage>
</organism>
<evidence type="ECO:0000313" key="1">
    <source>
        <dbReference type="EMBL" id="AWB94547.1"/>
    </source>
</evidence>
<dbReference type="Proteomes" id="UP000244729">
    <property type="component" value="Chromosome"/>
</dbReference>
<dbReference type="Pfam" id="PF13309">
    <property type="entry name" value="HTH_22"/>
    <property type="match status" value="1"/>
</dbReference>
<evidence type="ECO:0000313" key="2">
    <source>
        <dbReference type="Proteomes" id="UP000244729"/>
    </source>
</evidence>
<keyword evidence="2" id="KW-1185">Reference proteome</keyword>
<reference evidence="1 2" key="1">
    <citation type="submission" date="2018-04" db="EMBL/GenBank/DDBJ databases">
        <authorList>
            <person name="Li J."/>
        </authorList>
    </citation>
    <scope>NUCLEOTIDE SEQUENCE [LARGE SCALE GENOMIC DNA]</scope>
    <source>
        <strain evidence="2">30A</strain>
    </source>
</reference>
<protein>
    <submittedName>
        <fullName evidence="1">Uncharacterized protein</fullName>
    </submittedName>
</protein>
<name>A0A2S0WT91_9MICO</name>
<dbReference type="PANTHER" id="PTHR35568:SF1">
    <property type="entry name" value="TRANSCRIPTIONAL REGULATOR DAUR"/>
    <property type="match status" value="1"/>
</dbReference>
<dbReference type="PANTHER" id="PTHR35568">
    <property type="entry name" value="TRANSCRIPTIONAL REGULATOR DAUR"/>
    <property type="match status" value="1"/>
</dbReference>
<gene>
    <name evidence="1" type="ORF">DCE93_01740</name>
</gene>
<dbReference type="InterPro" id="IPR039445">
    <property type="entry name" value="DauR-like_HTH"/>
</dbReference>
<dbReference type="Pfam" id="PF08348">
    <property type="entry name" value="PAS_6"/>
    <property type="match status" value="1"/>
</dbReference>
<dbReference type="AlphaFoldDB" id="A0A2S0WT91"/>
<dbReference type="RefSeq" id="WP_108594371.1">
    <property type="nucleotide sequence ID" value="NZ_QEFA01000003.1"/>
</dbReference>
<dbReference type="InterPro" id="IPR039446">
    <property type="entry name" value="DauR-like"/>
</dbReference>
<accession>A0A2S0WT91</accession>
<sequence length="239" mass="25649">MTETIHSPAGQSIAAEADLILRTLRTLVEPLASLTPGECEVVLHDLRLLPNSIVAVAGDLSGRDEGGSATDLLLRASATDTYSTVLGYGGRNAYGREWRSSTIIFRDSAGTAVAALCVNNDTHAWRILAELAGSMMPQTRLADSGANEAEEFVGDVDEVAQHVLASAISVVDVPVDLMHKRHKLAVVQALRDRGFFMLKESVETAAQALGVTRFTVYNYLNEIEHETAPATDRVSSSDI</sequence>
<proteinExistence type="predicted"/>
<dbReference type="EMBL" id="CP028913">
    <property type="protein sequence ID" value="AWB94547.1"/>
    <property type="molecule type" value="Genomic_DNA"/>
</dbReference>
<dbReference type="InterPro" id="IPR013559">
    <property type="entry name" value="YheO"/>
</dbReference>